<dbReference type="EC" id="2.1.1.113" evidence="2"/>
<dbReference type="InterPro" id="IPR001091">
    <property type="entry name" value="RM_Methyltransferase"/>
</dbReference>
<keyword evidence="7" id="KW-0238">DNA-binding</keyword>
<dbReference type="GO" id="GO:0015667">
    <property type="term" value="F:site-specific DNA-methyltransferase (cytosine-N4-specific) activity"/>
    <property type="evidence" value="ECO:0007669"/>
    <property type="project" value="UniProtKB-EC"/>
</dbReference>
<comment type="similarity">
    <text evidence="1">Belongs to the N(4)/N(6)-methyltransferase family. N(4) subfamily.</text>
</comment>
<dbReference type="RefSeq" id="YP_009195063.1">
    <property type="nucleotide sequence ID" value="NC_028755.1"/>
</dbReference>
<evidence type="ECO:0000256" key="8">
    <source>
        <dbReference type="ARBA" id="ARBA00049120"/>
    </source>
</evidence>
<gene>
    <name evidence="11" type="ORF">CPT_Margaery248</name>
</gene>
<feature type="domain" description="DNA methylase N-4/N-6" evidence="10">
    <location>
        <begin position="28"/>
        <end position="262"/>
    </location>
</feature>
<keyword evidence="12" id="KW-1185">Reference proteome</keyword>
<evidence type="ECO:0000256" key="6">
    <source>
        <dbReference type="ARBA" id="ARBA00022747"/>
    </source>
</evidence>
<dbReference type="GO" id="GO:0003677">
    <property type="term" value="F:DNA binding"/>
    <property type="evidence" value="ECO:0007669"/>
    <property type="project" value="UniProtKB-KW"/>
</dbReference>
<dbReference type="GO" id="GO:0008170">
    <property type="term" value="F:N-methyltransferase activity"/>
    <property type="evidence" value="ECO:0007669"/>
    <property type="project" value="InterPro"/>
</dbReference>
<dbReference type="GO" id="GO:0009307">
    <property type="term" value="P:DNA restriction-modification system"/>
    <property type="evidence" value="ECO:0007669"/>
    <property type="project" value="UniProtKB-KW"/>
</dbReference>
<proteinExistence type="inferred from homology"/>
<sequence>MITTIKEGVDLHLGDSVKLIKQLESGSVDLTITSPPYDNLRHYNGSGDVWGEHVWKELISELYRVTAPGGVVVWVVGDATINGSETGTSFRQALYALEQGFRLHDTMIYHKTALPKNHNRYEQDFEYMFVWTKGAPKTFNPIRIPCKFPEKETARQNSYFSETNEKNRSARSGKKRKPVGKDKIKGNIWYYAVGRNHSTKDEIAFKHPAIFPEQLAEDHIKTWTVEGDLVLDIFSGSGTVMKMSILTNRRFIGFELMENYYSDSILRVQPYVNNLESFL</sequence>
<name>A0A0M4S647_9CAUD</name>
<dbReference type="SUPFAM" id="SSF53335">
    <property type="entry name" value="S-adenosyl-L-methionine-dependent methyltransferases"/>
    <property type="match status" value="1"/>
</dbReference>
<evidence type="ECO:0000313" key="12">
    <source>
        <dbReference type="Proteomes" id="UP000201970"/>
    </source>
</evidence>
<evidence type="ECO:0000256" key="7">
    <source>
        <dbReference type="ARBA" id="ARBA00023125"/>
    </source>
</evidence>
<dbReference type="InterPro" id="IPR029063">
    <property type="entry name" value="SAM-dependent_MTases_sf"/>
</dbReference>
<evidence type="ECO:0000256" key="5">
    <source>
        <dbReference type="ARBA" id="ARBA00022691"/>
    </source>
</evidence>
<evidence type="ECO:0000259" key="10">
    <source>
        <dbReference type="Pfam" id="PF01555"/>
    </source>
</evidence>
<protein>
    <recommendedName>
        <fullName evidence="2">site-specific DNA-methyltransferase (cytosine-N(4)-specific)</fullName>
        <ecNumber evidence="2">2.1.1.113</ecNumber>
    </recommendedName>
</protein>
<keyword evidence="4" id="KW-0808">Transferase</keyword>
<dbReference type="GO" id="GO:0032259">
    <property type="term" value="P:methylation"/>
    <property type="evidence" value="ECO:0007669"/>
    <property type="project" value="UniProtKB-KW"/>
</dbReference>
<dbReference type="GeneID" id="26647433"/>
<dbReference type="PROSITE" id="PS00093">
    <property type="entry name" value="N4_MTASE"/>
    <property type="match status" value="1"/>
</dbReference>
<dbReference type="InterPro" id="IPR017985">
    <property type="entry name" value="MeTrfase_CN4_CS"/>
</dbReference>
<evidence type="ECO:0000256" key="9">
    <source>
        <dbReference type="SAM" id="MobiDB-lite"/>
    </source>
</evidence>
<dbReference type="Pfam" id="PF01555">
    <property type="entry name" value="N6_N4_Mtase"/>
    <property type="match status" value="1"/>
</dbReference>
<keyword evidence="5" id="KW-0949">S-adenosyl-L-methionine</keyword>
<evidence type="ECO:0000256" key="4">
    <source>
        <dbReference type="ARBA" id="ARBA00022679"/>
    </source>
</evidence>
<dbReference type="InterPro" id="IPR002941">
    <property type="entry name" value="DNA_methylase_N4/N6"/>
</dbReference>
<keyword evidence="6" id="KW-0680">Restriction system</keyword>
<dbReference type="PRINTS" id="PR00508">
    <property type="entry name" value="S21N4MTFRASE"/>
</dbReference>
<dbReference type="KEGG" id="vg:26647433"/>
<evidence type="ECO:0000256" key="2">
    <source>
        <dbReference type="ARBA" id="ARBA00012185"/>
    </source>
</evidence>
<feature type="region of interest" description="Disordered" evidence="9">
    <location>
        <begin position="155"/>
        <end position="180"/>
    </location>
</feature>
<dbReference type="EMBL" id="KT381880">
    <property type="protein sequence ID" value="ALF01937.1"/>
    <property type="molecule type" value="Genomic_DNA"/>
</dbReference>
<organism evidence="11 12">
    <name type="scientific">Citrobacter phage Margaery</name>
    <dbReference type="NCBI Taxonomy" id="1701810"/>
    <lineage>
        <taxon>Viruses</taxon>
        <taxon>Duplodnaviria</taxon>
        <taxon>Heunggongvirae</taxon>
        <taxon>Uroviricota</taxon>
        <taxon>Caudoviricetes</taxon>
        <taxon>Pantevenvirales</taxon>
        <taxon>Straboviridae</taxon>
        <taxon>Pseudotevenvirus</taxon>
        <taxon>Pseudotevenvirus margaery</taxon>
    </lineage>
</organism>
<keyword evidence="3 11" id="KW-0489">Methyltransferase</keyword>
<dbReference type="Proteomes" id="UP000201970">
    <property type="component" value="Segment"/>
</dbReference>
<comment type="catalytic activity">
    <reaction evidence="8">
        <text>a 2'-deoxycytidine in DNA + S-adenosyl-L-methionine = an N(4)-methyl-2'-deoxycytidine in DNA + S-adenosyl-L-homocysteine + H(+)</text>
        <dbReference type="Rhea" id="RHEA:16857"/>
        <dbReference type="Rhea" id="RHEA-COMP:11369"/>
        <dbReference type="Rhea" id="RHEA-COMP:13674"/>
        <dbReference type="ChEBI" id="CHEBI:15378"/>
        <dbReference type="ChEBI" id="CHEBI:57856"/>
        <dbReference type="ChEBI" id="CHEBI:59789"/>
        <dbReference type="ChEBI" id="CHEBI:85452"/>
        <dbReference type="ChEBI" id="CHEBI:137933"/>
        <dbReference type="EC" id="2.1.1.113"/>
    </reaction>
</comment>
<evidence type="ECO:0000256" key="3">
    <source>
        <dbReference type="ARBA" id="ARBA00022603"/>
    </source>
</evidence>
<feature type="compositionally biased region" description="Basic residues" evidence="9">
    <location>
        <begin position="169"/>
        <end position="178"/>
    </location>
</feature>
<evidence type="ECO:0000256" key="1">
    <source>
        <dbReference type="ARBA" id="ARBA00010203"/>
    </source>
</evidence>
<reference evidence="11 12" key="1">
    <citation type="submission" date="2015-08" db="EMBL/GenBank/DDBJ databases">
        <title>The Complete Genome of Citrobacter freundii Myophage Margaery.</title>
        <authorList>
            <person name="Yi D."/>
            <person name="Cadungog J.N."/>
            <person name="Cahill J.L."/>
            <person name="Rasche E.S."/>
            <person name="Everett G.F.K."/>
        </authorList>
    </citation>
    <scope>NUCLEOTIDE SEQUENCE [LARGE SCALE GENOMIC DNA]</scope>
</reference>
<accession>A0A0M4S647</accession>
<evidence type="ECO:0000313" key="11">
    <source>
        <dbReference type="EMBL" id="ALF01937.1"/>
    </source>
</evidence>
<dbReference type="Gene3D" id="3.40.50.150">
    <property type="entry name" value="Vaccinia Virus protein VP39"/>
    <property type="match status" value="1"/>
</dbReference>